<reference evidence="1" key="1">
    <citation type="submission" date="2024-11" db="EMBL/GenBank/DDBJ databases">
        <authorList>
            <person name="Lucas J.A."/>
        </authorList>
    </citation>
    <scope>NUCLEOTIDE SEQUENCE</scope>
    <source>
        <strain evidence="1">Z 8.8</strain>
    </source>
</reference>
<name>A0ACC7MN09_9PSED</name>
<keyword evidence="2" id="KW-1185">Reference proteome</keyword>
<protein>
    <submittedName>
        <fullName evidence="1">Uncharacterized protein</fullName>
    </submittedName>
</protein>
<comment type="caution">
    <text evidence="1">The sequence shown here is derived from an EMBL/GenBank/DDBJ whole genome shotgun (WGS) entry which is preliminary data.</text>
</comment>
<organism evidence="1 2">
    <name type="scientific">Pseudomonas neuropathica</name>
    <dbReference type="NCBI Taxonomy" id="2730425"/>
    <lineage>
        <taxon>Bacteria</taxon>
        <taxon>Pseudomonadati</taxon>
        <taxon>Pseudomonadota</taxon>
        <taxon>Gammaproteobacteria</taxon>
        <taxon>Pseudomonadales</taxon>
        <taxon>Pseudomonadaceae</taxon>
        <taxon>Pseudomonas</taxon>
    </lineage>
</organism>
<dbReference type="Proteomes" id="UP001622950">
    <property type="component" value="Unassembled WGS sequence"/>
</dbReference>
<sequence>MIKGLDKLQRDLKQVEAAFRELDGNLCTVNYDPFDPASIEQAIQKVRDTIDQRVGQYASNPFVGPLIEEMKESYRTQIIEKAAEKRLAGDEE</sequence>
<gene>
    <name evidence="1" type="ORF">ACJEBM_01845</name>
</gene>
<accession>A0ACC7MN09</accession>
<evidence type="ECO:0000313" key="1">
    <source>
        <dbReference type="EMBL" id="MFK9079423.1"/>
    </source>
</evidence>
<proteinExistence type="predicted"/>
<dbReference type="EMBL" id="JBJHQE010000002">
    <property type="protein sequence ID" value="MFK9079423.1"/>
    <property type="molecule type" value="Genomic_DNA"/>
</dbReference>
<evidence type="ECO:0000313" key="2">
    <source>
        <dbReference type="Proteomes" id="UP001622950"/>
    </source>
</evidence>